<dbReference type="EMBL" id="CAIIXF020000012">
    <property type="protein sequence ID" value="CAH1801726.1"/>
    <property type="molecule type" value="Genomic_DNA"/>
</dbReference>
<keyword evidence="6" id="KW-1185">Reference proteome</keyword>
<dbReference type="InterPro" id="IPR005828">
    <property type="entry name" value="MFS_sugar_transport-like"/>
</dbReference>
<gene>
    <name evidence="5" type="ORF">OFUS_LOCUS25489</name>
</gene>
<dbReference type="GO" id="GO:0022857">
    <property type="term" value="F:transmembrane transporter activity"/>
    <property type="evidence" value="ECO:0007669"/>
    <property type="project" value="InterPro"/>
</dbReference>
<comment type="subcellular location">
    <subcellularLocation>
        <location evidence="1">Membrane</location>
        <topology evidence="1">Multi-pass membrane protein</topology>
    </subcellularLocation>
</comment>
<dbReference type="InterPro" id="IPR036259">
    <property type="entry name" value="MFS_trans_sf"/>
</dbReference>
<dbReference type="AlphaFoldDB" id="A0A8J1TLH8"/>
<dbReference type="PROSITE" id="PS50850">
    <property type="entry name" value="MFS"/>
    <property type="match status" value="1"/>
</dbReference>
<dbReference type="PANTHER" id="PTHR24064">
    <property type="entry name" value="SOLUTE CARRIER FAMILY 22 MEMBER"/>
    <property type="match status" value="1"/>
</dbReference>
<proteinExistence type="predicted"/>
<keyword evidence="2" id="KW-0812">Transmembrane</keyword>
<evidence type="ECO:0000256" key="3">
    <source>
        <dbReference type="ARBA" id="ARBA00022989"/>
    </source>
</evidence>
<protein>
    <submittedName>
        <fullName evidence="5">Uncharacterized protein</fullName>
    </submittedName>
</protein>
<dbReference type="Gene3D" id="1.20.1250.20">
    <property type="entry name" value="MFS general substrate transporter like domains"/>
    <property type="match status" value="1"/>
</dbReference>
<accession>A0A8J1TLH8</accession>
<evidence type="ECO:0000256" key="4">
    <source>
        <dbReference type="ARBA" id="ARBA00023136"/>
    </source>
</evidence>
<sequence>MLTLCYVHLLSSNGDPLEELSSNGSYNSHVGYNVGNTSVLPVGKCQVLFVESNITKDCPWGWKYEMDLGENNIISEWDLVCNKKTLASLSTTIYFVGVMIGGVLFGTLSDRFGRKPLLLFTLYLPVGIGVGIAFSNSYWLFVFLRFIQGFLLQGLQTISYTMISEMAVPEIRSVTGTMTSLVWGTAVMLSAFVSYLIKDWRYIQLALTLPSVVTIIYIWVVPESLRWLIAKKKFKEAEEILKKAARFNNVTIPEDPFNTKQSDRDPFINGVVSVPDREESVDSEENNGKRERRYHVVDMCRTPNLRQRSIIMFYIWFAASVGYYGLSLSISTLAGSKYLNFFISGAVEIPAYILAMFVLRKYGRRIPLCVYFVIGGISCTVGGILTTDSLNLNGEGNLDMVATGFALVGKFGQAGTFAVIFLYSSELYPTVIRNVGIGACAFWARLGGVVAPQINLLGLYTFNSLPIIVFGVLSLAGGFLTLLLPETHKRKLPDTIEEAEDLNNQSIEELPKARDKRNININKKETPCDNNKADVEMNLLEGLGDRTKGKQEQTGLSEHL</sequence>
<name>A0A8J1TLH8_OWEFU</name>
<dbReference type="Proteomes" id="UP000749559">
    <property type="component" value="Unassembled WGS sequence"/>
</dbReference>
<dbReference type="GO" id="GO:0016020">
    <property type="term" value="C:membrane"/>
    <property type="evidence" value="ECO:0007669"/>
    <property type="project" value="UniProtKB-SubCell"/>
</dbReference>
<organism evidence="5 6">
    <name type="scientific">Owenia fusiformis</name>
    <name type="common">Polychaete worm</name>
    <dbReference type="NCBI Taxonomy" id="6347"/>
    <lineage>
        <taxon>Eukaryota</taxon>
        <taxon>Metazoa</taxon>
        <taxon>Spiralia</taxon>
        <taxon>Lophotrochozoa</taxon>
        <taxon>Annelida</taxon>
        <taxon>Polychaeta</taxon>
        <taxon>Sedentaria</taxon>
        <taxon>Canalipalpata</taxon>
        <taxon>Sabellida</taxon>
        <taxon>Oweniida</taxon>
        <taxon>Oweniidae</taxon>
        <taxon>Owenia</taxon>
    </lineage>
</organism>
<dbReference type="SUPFAM" id="SSF103473">
    <property type="entry name" value="MFS general substrate transporter"/>
    <property type="match status" value="1"/>
</dbReference>
<dbReference type="InterPro" id="IPR020846">
    <property type="entry name" value="MFS_dom"/>
</dbReference>
<comment type="caution">
    <text evidence="5">The sequence shown here is derived from an EMBL/GenBank/DDBJ whole genome shotgun (WGS) entry which is preliminary data.</text>
</comment>
<evidence type="ECO:0000256" key="2">
    <source>
        <dbReference type="ARBA" id="ARBA00022692"/>
    </source>
</evidence>
<keyword evidence="3" id="KW-1133">Transmembrane helix</keyword>
<dbReference type="OrthoDB" id="2261376at2759"/>
<keyword evidence="4" id="KW-0472">Membrane</keyword>
<dbReference type="CDD" id="cd17317">
    <property type="entry name" value="MFS_SLC22"/>
    <property type="match status" value="1"/>
</dbReference>
<dbReference type="Pfam" id="PF00083">
    <property type="entry name" value="Sugar_tr"/>
    <property type="match status" value="1"/>
</dbReference>
<reference evidence="5" key="1">
    <citation type="submission" date="2022-03" db="EMBL/GenBank/DDBJ databases">
        <authorList>
            <person name="Martin C."/>
        </authorList>
    </citation>
    <scope>NUCLEOTIDE SEQUENCE</scope>
</reference>
<evidence type="ECO:0000256" key="1">
    <source>
        <dbReference type="ARBA" id="ARBA00004141"/>
    </source>
</evidence>
<evidence type="ECO:0000313" key="5">
    <source>
        <dbReference type="EMBL" id="CAH1801726.1"/>
    </source>
</evidence>
<evidence type="ECO:0000313" key="6">
    <source>
        <dbReference type="Proteomes" id="UP000749559"/>
    </source>
</evidence>